<proteinExistence type="inferred from homology"/>
<keyword evidence="12" id="KW-1185">Reference proteome</keyword>
<evidence type="ECO:0000259" key="10">
    <source>
        <dbReference type="SMART" id="SM00471"/>
    </source>
</evidence>
<reference evidence="11 12" key="1">
    <citation type="submission" date="2024-03" db="EMBL/GenBank/DDBJ databases">
        <title>A high-quality draft genome sequence of Diaporthe vaccinii, a causative agent of upright dieback and viscid rot disease in cranberry plants.</title>
        <authorList>
            <person name="Sarrasin M."/>
            <person name="Lang B.F."/>
            <person name="Burger G."/>
        </authorList>
    </citation>
    <scope>NUCLEOTIDE SEQUENCE [LARGE SCALE GENOMIC DNA]</scope>
    <source>
        <strain evidence="11 12">IS7</strain>
    </source>
</reference>
<dbReference type="InterPro" id="IPR039356">
    <property type="entry name" value="YfbR/HDDC2"/>
</dbReference>
<comment type="caution">
    <text evidence="11">The sequence shown here is derived from an EMBL/GenBank/DDBJ whole genome shotgun (WGS) entry which is preliminary data.</text>
</comment>
<evidence type="ECO:0000256" key="7">
    <source>
        <dbReference type="ARBA" id="ARBA00012964"/>
    </source>
</evidence>
<comment type="cofactor">
    <cofactor evidence="3">
        <name>Co(2+)</name>
        <dbReference type="ChEBI" id="CHEBI:48828"/>
    </cofactor>
</comment>
<sequence length="235" mass="26223">MSTGQWTVEAALQASPHESPVEGTSSLLPFLHLLERLKTTKRAGWKRYGIDDGESVADHSHRMSVLAMLAPPPGLDVTKCIKMCLIHDLAESVVGDITPTDNIPKPEKHRREAETLGFIRHRLLGGFDGGKAGEDIHALWREFEDSQTPESIFAQDLDKVELLLQMLEYEKRENVDLSEFTYVSGKVVTPRARDLVQEILGERSQLLAKRGGASDAPPNKAMMTLQDQYYGDTQK</sequence>
<evidence type="ECO:0000256" key="6">
    <source>
        <dbReference type="ARBA" id="ARBA00011738"/>
    </source>
</evidence>
<feature type="domain" description="HD/PDEase" evidence="10">
    <location>
        <begin position="52"/>
        <end position="172"/>
    </location>
</feature>
<evidence type="ECO:0000313" key="12">
    <source>
        <dbReference type="Proteomes" id="UP001600888"/>
    </source>
</evidence>
<comment type="subunit">
    <text evidence="6">Homodimer.</text>
</comment>
<comment type="function">
    <text evidence="4">Catalyzes the dephosphorylation of the nucleoside 5'-monophosphates deoxyadenosine monophosphate (dAMP), deoxycytidine monophosphate (dCMP), deoxyguanosine monophosphate (dGMP) and deoxythymidine monophosphate (dTMP).</text>
</comment>
<evidence type="ECO:0000256" key="5">
    <source>
        <dbReference type="ARBA" id="ARBA00009999"/>
    </source>
</evidence>
<evidence type="ECO:0000313" key="11">
    <source>
        <dbReference type="EMBL" id="KAL2284414.1"/>
    </source>
</evidence>
<evidence type="ECO:0000256" key="1">
    <source>
        <dbReference type="ARBA" id="ARBA00001638"/>
    </source>
</evidence>
<dbReference type="PANTHER" id="PTHR11845">
    <property type="entry name" value="5'-DEOXYNUCLEOTIDASE HDDC2"/>
    <property type="match status" value="1"/>
</dbReference>
<organism evidence="11 12">
    <name type="scientific">Diaporthe vaccinii</name>
    <dbReference type="NCBI Taxonomy" id="105482"/>
    <lineage>
        <taxon>Eukaryota</taxon>
        <taxon>Fungi</taxon>
        <taxon>Dikarya</taxon>
        <taxon>Ascomycota</taxon>
        <taxon>Pezizomycotina</taxon>
        <taxon>Sordariomycetes</taxon>
        <taxon>Sordariomycetidae</taxon>
        <taxon>Diaporthales</taxon>
        <taxon>Diaporthaceae</taxon>
        <taxon>Diaporthe</taxon>
        <taxon>Diaporthe eres species complex</taxon>
    </lineage>
</organism>
<dbReference type="Pfam" id="PF13023">
    <property type="entry name" value="HD_3"/>
    <property type="match status" value="1"/>
</dbReference>
<protein>
    <recommendedName>
        <fullName evidence="7">5'-deoxynucleotidase</fullName>
        <ecNumber evidence="7">3.1.3.89</ecNumber>
    </recommendedName>
</protein>
<dbReference type="EC" id="3.1.3.89" evidence="7"/>
<dbReference type="Gene3D" id="1.10.3210.10">
    <property type="entry name" value="Hypothetical protein af1432"/>
    <property type="match status" value="1"/>
</dbReference>
<dbReference type="PANTHER" id="PTHR11845:SF13">
    <property type="entry name" value="5'-DEOXYNUCLEOTIDASE HDDC2"/>
    <property type="match status" value="1"/>
</dbReference>
<evidence type="ECO:0000256" key="8">
    <source>
        <dbReference type="ARBA" id="ARBA00022723"/>
    </source>
</evidence>
<dbReference type="InterPro" id="IPR003607">
    <property type="entry name" value="HD/PDEase_dom"/>
</dbReference>
<evidence type="ECO:0000256" key="9">
    <source>
        <dbReference type="ARBA" id="ARBA00022801"/>
    </source>
</evidence>
<comment type="similarity">
    <text evidence="5">Belongs to the HDDC2 family.</text>
</comment>
<comment type="catalytic activity">
    <reaction evidence="1">
        <text>a 2'-deoxyribonucleoside 5'-phosphate + H2O = a 2'-deoxyribonucleoside + phosphate</text>
        <dbReference type="Rhea" id="RHEA:36167"/>
        <dbReference type="ChEBI" id="CHEBI:15377"/>
        <dbReference type="ChEBI" id="CHEBI:18274"/>
        <dbReference type="ChEBI" id="CHEBI:43474"/>
        <dbReference type="ChEBI" id="CHEBI:65317"/>
        <dbReference type="EC" id="3.1.3.89"/>
    </reaction>
</comment>
<dbReference type="Proteomes" id="UP001600888">
    <property type="component" value="Unassembled WGS sequence"/>
</dbReference>
<dbReference type="InterPro" id="IPR006674">
    <property type="entry name" value="HD_domain"/>
</dbReference>
<keyword evidence="9" id="KW-0378">Hydrolase</keyword>
<keyword evidence="8" id="KW-0479">Metal-binding</keyword>
<comment type="cofactor">
    <cofactor evidence="2">
        <name>Mn(2+)</name>
        <dbReference type="ChEBI" id="CHEBI:29035"/>
    </cofactor>
</comment>
<accession>A0ABR4EPQ7</accession>
<name>A0ABR4EPQ7_9PEZI</name>
<dbReference type="SUPFAM" id="SSF109604">
    <property type="entry name" value="HD-domain/PDEase-like"/>
    <property type="match status" value="1"/>
</dbReference>
<dbReference type="SMART" id="SM00471">
    <property type="entry name" value="HDc"/>
    <property type="match status" value="1"/>
</dbReference>
<gene>
    <name evidence="11" type="ORF">FJTKL_08826</name>
</gene>
<evidence type="ECO:0000256" key="2">
    <source>
        <dbReference type="ARBA" id="ARBA00001936"/>
    </source>
</evidence>
<dbReference type="EMBL" id="JBAWTH010000036">
    <property type="protein sequence ID" value="KAL2284414.1"/>
    <property type="molecule type" value="Genomic_DNA"/>
</dbReference>
<evidence type="ECO:0000256" key="4">
    <source>
        <dbReference type="ARBA" id="ARBA00004074"/>
    </source>
</evidence>
<evidence type="ECO:0000256" key="3">
    <source>
        <dbReference type="ARBA" id="ARBA00001941"/>
    </source>
</evidence>